<sequence>MMTQILVLTGAQAVAVVVVRRVAFRPETRGASYIFQRHVSAERRSSAHSRLSVVKTGPGLELARRPYMMVEQSTQREQTERPIVCLVPKISCFPSRQSNSLHLPLITPSLVPHYLHLVHMPISPVAHSLTQNNGVNWVAMAD</sequence>
<reference evidence="1 2" key="1">
    <citation type="submission" date="2019-03" db="EMBL/GenBank/DDBJ databases">
        <title>First draft genome of Liparis tanakae, snailfish: a comprehensive survey of snailfish specific genes.</title>
        <authorList>
            <person name="Kim W."/>
            <person name="Song I."/>
            <person name="Jeong J.-H."/>
            <person name="Kim D."/>
            <person name="Kim S."/>
            <person name="Ryu S."/>
            <person name="Song J.Y."/>
            <person name="Lee S.K."/>
        </authorList>
    </citation>
    <scope>NUCLEOTIDE SEQUENCE [LARGE SCALE GENOMIC DNA]</scope>
    <source>
        <tissue evidence="1">Muscle</tissue>
    </source>
</reference>
<name>A0A4Z2GN86_9TELE</name>
<evidence type="ECO:0000313" key="1">
    <source>
        <dbReference type="EMBL" id="TNN54721.1"/>
    </source>
</evidence>
<protein>
    <submittedName>
        <fullName evidence="1">Uncharacterized protein</fullName>
    </submittedName>
</protein>
<evidence type="ECO:0000313" key="2">
    <source>
        <dbReference type="Proteomes" id="UP000314294"/>
    </source>
</evidence>
<dbReference type="AlphaFoldDB" id="A0A4Z2GN86"/>
<accession>A0A4Z2GN86</accession>
<keyword evidence="2" id="KW-1185">Reference proteome</keyword>
<dbReference type="Proteomes" id="UP000314294">
    <property type="component" value="Unassembled WGS sequence"/>
</dbReference>
<gene>
    <name evidence="1" type="ORF">EYF80_035064</name>
</gene>
<comment type="caution">
    <text evidence="1">The sequence shown here is derived from an EMBL/GenBank/DDBJ whole genome shotgun (WGS) entry which is preliminary data.</text>
</comment>
<organism evidence="1 2">
    <name type="scientific">Liparis tanakae</name>
    <name type="common">Tanaka's snailfish</name>
    <dbReference type="NCBI Taxonomy" id="230148"/>
    <lineage>
        <taxon>Eukaryota</taxon>
        <taxon>Metazoa</taxon>
        <taxon>Chordata</taxon>
        <taxon>Craniata</taxon>
        <taxon>Vertebrata</taxon>
        <taxon>Euteleostomi</taxon>
        <taxon>Actinopterygii</taxon>
        <taxon>Neopterygii</taxon>
        <taxon>Teleostei</taxon>
        <taxon>Neoteleostei</taxon>
        <taxon>Acanthomorphata</taxon>
        <taxon>Eupercaria</taxon>
        <taxon>Perciformes</taxon>
        <taxon>Cottioidei</taxon>
        <taxon>Cottales</taxon>
        <taxon>Liparidae</taxon>
        <taxon>Liparis</taxon>
    </lineage>
</organism>
<proteinExistence type="predicted"/>
<dbReference type="EMBL" id="SRLO01000476">
    <property type="protein sequence ID" value="TNN54721.1"/>
    <property type="molecule type" value="Genomic_DNA"/>
</dbReference>